<evidence type="ECO:0000313" key="3">
    <source>
        <dbReference type="Proteomes" id="UP000523007"/>
    </source>
</evidence>
<name>A0A7W7W3G5_9ACTN</name>
<dbReference type="AlphaFoldDB" id="A0A7W7W3G5"/>
<proteinExistence type="predicted"/>
<feature type="domain" description="Bro-N" evidence="1">
    <location>
        <begin position="1"/>
        <end position="113"/>
    </location>
</feature>
<evidence type="ECO:0000313" key="2">
    <source>
        <dbReference type="EMBL" id="MBB4931784.1"/>
    </source>
</evidence>
<accession>A0A7W7W3G5</accession>
<sequence length="227" mass="25512">MTELQLFTNGEFDLRVAPDGDSFTVEAPELSRALGFRESYNMLRSVPDAEKGSSLVRTPGGGQQVWHVTEPGFYRILGQRQASRIKEAEIREQVVRFQDWVYREVLPAIRRTGSYSATGSATPATVSWEQAAAIARVQHGFDISAGDLRELLTRGGILTLTGRPHKRWEHLFWPLSSRWEIHERVLPQLIAFALKVRRELVAAEEDLQMSLPLSMAAAIREVPASTD</sequence>
<dbReference type="RefSeq" id="WP_184578498.1">
    <property type="nucleotide sequence ID" value="NZ_JACHJT010000001.1"/>
</dbReference>
<dbReference type="InterPro" id="IPR003497">
    <property type="entry name" value="BRO_N_domain"/>
</dbReference>
<keyword evidence="3" id="KW-1185">Reference proteome</keyword>
<organism evidence="2 3">
    <name type="scientific">Lipingzhangella halophila</name>
    <dbReference type="NCBI Taxonomy" id="1783352"/>
    <lineage>
        <taxon>Bacteria</taxon>
        <taxon>Bacillati</taxon>
        <taxon>Actinomycetota</taxon>
        <taxon>Actinomycetes</taxon>
        <taxon>Streptosporangiales</taxon>
        <taxon>Nocardiopsidaceae</taxon>
        <taxon>Lipingzhangella</taxon>
    </lineage>
</organism>
<dbReference type="Pfam" id="PF02498">
    <property type="entry name" value="Bro-N"/>
    <property type="match status" value="1"/>
</dbReference>
<dbReference type="EMBL" id="JACHJT010000001">
    <property type="protein sequence ID" value="MBB4931784.1"/>
    <property type="molecule type" value="Genomic_DNA"/>
</dbReference>
<dbReference type="PROSITE" id="PS51750">
    <property type="entry name" value="BRO_N"/>
    <property type="match status" value="1"/>
</dbReference>
<reference evidence="2 3" key="1">
    <citation type="submission" date="2020-08" db="EMBL/GenBank/DDBJ databases">
        <title>Sequencing the genomes of 1000 actinobacteria strains.</title>
        <authorList>
            <person name="Klenk H.-P."/>
        </authorList>
    </citation>
    <scope>NUCLEOTIDE SEQUENCE [LARGE SCALE GENOMIC DNA]</scope>
    <source>
        <strain evidence="2 3">DSM 102030</strain>
    </source>
</reference>
<comment type="caution">
    <text evidence="2">The sequence shown here is derived from an EMBL/GenBank/DDBJ whole genome shotgun (WGS) entry which is preliminary data.</text>
</comment>
<evidence type="ECO:0000259" key="1">
    <source>
        <dbReference type="PROSITE" id="PS51750"/>
    </source>
</evidence>
<dbReference type="Proteomes" id="UP000523007">
    <property type="component" value="Unassembled WGS sequence"/>
</dbReference>
<gene>
    <name evidence="2" type="ORF">F4561_002604</name>
</gene>
<protein>
    <submittedName>
        <fullName evidence="2">Prophage antirepressor-like protein</fullName>
    </submittedName>
</protein>
<dbReference type="SMART" id="SM01040">
    <property type="entry name" value="Bro-N"/>
    <property type="match status" value="1"/>
</dbReference>